<dbReference type="EC" id="2.4.1.80" evidence="5"/>
<evidence type="ECO:0000256" key="7">
    <source>
        <dbReference type="ARBA" id="ARBA00022676"/>
    </source>
</evidence>
<dbReference type="GO" id="GO:0006629">
    <property type="term" value="P:lipid metabolic process"/>
    <property type="evidence" value="ECO:0007669"/>
    <property type="project" value="UniProtKB-KW"/>
</dbReference>
<feature type="transmembrane region" description="Helical" evidence="16">
    <location>
        <begin position="317"/>
        <end position="337"/>
    </location>
</feature>
<evidence type="ECO:0000256" key="6">
    <source>
        <dbReference type="ARBA" id="ARBA00022516"/>
    </source>
</evidence>
<comment type="subcellular location">
    <subcellularLocation>
        <location evidence="1">Golgi apparatus membrane</location>
        <topology evidence="1">Multi-pass membrane protein</topology>
    </subcellularLocation>
</comment>
<comment type="similarity">
    <text evidence="4">Belongs to the glycosyltransferase 2 family.</text>
</comment>
<sequence length="393" mass="45173">MTSLWYILYSLAVFILIFWGGTWVIHLLAIGYAKYRLHRKVQLLPNENSFPGVTILKPLMGVDPNLFSNLETFFTMNYPLYEIHFCIEDESDPAIMVVKRLQDKYPHVTSRIFTGGADVGVNPKINNMHPGYKAANYSLILISDSGIRMKNDTLLDMVNHMTDDTALVHQMPFTCDREGFAGTLEKVYFGTAQARIYLAADLLSVNCHTGMSALMKKSLIDEVGGIEAFSCYLAEDFFFAKSLTDRGWRIAVSSQPAWQNSGLCEVKSFQARLRRWVKLRTAMLPLTMLFEPLSECLVLGACASWAVSFIFNWDPLLFYLVHILVWFFCDWILLSIVQNGTLPFNKFDFVIGWLFREVSSPYLFLNALWNPTIRWRSRMYRLKWGGIAEEYKV</sequence>
<evidence type="ECO:0000256" key="8">
    <source>
        <dbReference type="ARBA" id="ARBA00022679"/>
    </source>
</evidence>
<keyword evidence="8" id="KW-0808">Transferase</keyword>
<reference evidence="17 18" key="1">
    <citation type="submission" date="2024-07" db="EMBL/GenBank/DDBJ databases">
        <title>Chromosome-level genome assembly of the water stick insect Ranatra chinensis (Heteroptera: Nepidae).</title>
        <authorList>
            <person name="Liu X."/>
        </authorList>
    </citation>
    <scope>NUCLEOTIDE SEQUENCE [LARGE SCALE GENOMIC DNA]</scope>
    <source>
        <strain evidence="17">Cailab_2021Rc</strain>
        <tissue evidence="17">Muscle</tissue>
    </source>
</reference>
<evidence type="ECO:0000256" key="2">
    <source>
        <dbReference type="ARBA" id="ARBA00004760"/>
    </source>
</evidence>
<organism evidence="17 18">
    <name type="scientific">Ranatra chinensis</name>
    <dbReference type="NCBI Taxonomy" id="642074"/>
    <lineage>
        <taxon>Eukaryota</taxon>
        <taxon>Metazoa</taxon>
        <taxon>Ecdysozoa</taxon>
        <taxon>Arthropoda</taxon>
        <taxon>Hexapoda</taxon>
        <taxon>Insecta</taxon>
        <taxon>Pterygota</taxon>
        <taxon>Neoptera</taxon>
        <taxon>Paraneoptera</taxon>
        <taxon>Hemiptera</taxon>
        <taxon>Heteroptera</taxon>
        <taxon>Panheteroptera</taxon>
        <taxon>Nepomorpha</taxon>
        <taxon>Nepidae</taxon>
        <taxon>Ranatrinae</taxon>
        <taxon>Ranatra</taxon>
    </lineage>
</organism>
<dbReference type="InterPro" id="IPR025993">
    <property type="entry name" value="Ceramide_glucosylTrfase"/>
</dbReference>
<comment type="caution">
    <text evidence="17">The sequence shown here is derived from an EMBL/GenBank/DDBJ whole genome shotgun (WGS) entry which is preliminary data.</text>
</comment>
<evidence type="ECO:0000256" key="10">
    <source>
        <dbReference type="ARBA" id="ARBA00022989"/>
    </source>
</evidence>
<evidence type="ECO:0000313" key="18">
    <source>
        <dbReference type="Proteomes" id="UP001558652"/>
    </source>
</evidence>
<evidence type="ECO:0000256" key="16">
    <source>
        <dbReference type="SAM" id="Phobius"/>
    </source>
</evidence>
<dbReference type="Proteomes" id="UP001558652">
    <property type="component" value="Unassembled WGS sequence"/>
</dbReference>
<evidence type="ECO:0000256" key="5">
    <source>
        <dbReference type="ARBA" id="ARBA00012699"/>
    </source>
</evidence>
<name>A0ABD0YW70_9HEMI</name>
<evidence type="ECO:0000256" key="15">
    <source>
        <dbReference type="ARBA" id="ARBA00048104"/>
    </source>
</evidence>
<accession>A0ABD0YW70</accession>
<dbReference type="Gene3D" id="3.90.550.10">
    <property type="entry name" value="Spore Coat Polysaccharide Biosynthesis Protein SpsA, Chain A"/>
    <property type="match status" value="1"/>
</dbReference>
<evidence type="ECO:0000256" key="1">
    <source>
        <dbReference type="ARBA" id="ARBA00004653"/>
    </source>
</evidence>
<comment type="pathway">
    <text evidence="3">Sphingolipid metabolism.</text>
</comment>
<keyword evidence="10 16" id="KW-1133">Transmembrane helix</keyword>
<dbReference type="PANTHER" id="PTHR12726:SF0">
    <property type="entry name" value="CERAMIDE GLUCOSYLTRANSFERASE"/>
    <property type="match status" value="1"/>
</dbReference>
<keyword evidence="12" id="KW-0443">Lipid metabolism</keyword>
<protein>
    <recommendedName>
        <fullName evidence="5">ceramide glucosyltransferase</fullName>
        <ecNumber evidence="5">2.4.1.80</ecNumber>
    </recommendedName>
</protein>
<evidence type="ECO:0000256" key="9">
    <source>
        <dbReference type="ARBA" id="ARBA00022692"/>
    </source>
</evidence>
<evidence type="ECO:0000256" key="3">
    <source>
        <dbReference type="ARBA" id="ARBA00004991"/>
    </source>
</evidence>
<keyword evidence="7" id="KW-0328">Glycosyltransferase</keyword>
<comment type="catalytic activity">
    <reaction evidence="14">
        <text>UDP-alpha-D-xylose + an N-acylsphing-4-enine = a beta-D-xylosyl-(1&lt;-&gt;1')-N-acylsphing-4-enine + UDP + H(+)</text>
        <dbReference type="Rhea" id="RHEA:70243"/>
        <dbReference type="ChEBI" id="CHEBI:15378"/>
        <dbReference type="ChEBI" id="CHEBI:52639"/>
        <dbReference type="ChEBI" id="CHEBI:57632"/>
        <dbReference type="ChEBI" id="CHEBI:58223"/>
        <dbReference type="ChEBI" id="CHEBI:189068"/>
    </reaction>
    <physiologicalReaction direction="left-to-right" evidence="14">
        <dbReference type="Rhea" id="RHEA:70244"/>
    </physiologicalReaction>
</comment>
<evidence type="ECO:0000256" key="11">
    <source>
        <dbReference type="ARBA" id="ARBA00023034"/>
    </source>
</evidence>
<dbReference type="CDD" id="cd02520">
    <property type="entry name" value="Glucosylceramide_synthase"/>
    <property type="match status" value="1"/>
</dbReference>
<dbReference type="SUPFAM" id="SSF53448">
    <property type="entry name" value="Nucleotide-diphospho-sugar transferases"/>
    <property type="match status" value="1"/>
</dbReference>
<comment type="catalytic activity">
    <reaction evidence="15">
        <text>N-(9Z-octadecenoyl)-sphing-4-enine + UDP-alpha-D-xylose = beta-D-xylosyl-(1&lt;-&gt;1')-N-(9Z-octadecenoyl)-sphing-4-enine + UDP + H(+)</text>
        <dbReference type="Rhea" id="RHEA:70247"/>
        <dbReference type="ChEBI" id="CHEBI:15378"/>
        <dbReference type="ChEBI" id="CHEBI:57632"/>
        <dbReference type="ChEBI" id="CHEBI:58223"/>
        <dbReference type="ChEBI" id="CHEBI:77996"/>
        <dbReference type="ChEBI" id="CHEBI:189081"/>
    </reaction>
    <physiologicalReaction direction="left-to-right" evidence="15">
        <dbReference type="Rhea" id="RHEA:70248"/>
    </physiologicalReaction>
</comment>
<keyword evidence="18" id="KW-1185">Reference proteome</keyword>
<evidence type="ECO:0000256" key="12">
    <source>
        <dbReference type="ARBA" id="ARBA00023098"/>
    </source>
</evidence>
<dbReference type="Pfam" id="PF13506">
    <property type="entry name" value="Glyco_transf_21"/>
    <property type="match status" value="1"/>
</dbReference>
<keyword evidence="6" id="KW-0444">Lipid biosynthesis</keyword>
<evidence type="ECO:0000256" key="13">
    <source>
        <dbReference type="ARBA" id="ARBA00023136"/>
    </source>
</evidence>
<evidence type="ECO:0000256" key="14">
    <source>
        <dbReference type="ARBA" id="ARBA00047869"/>
    </source>
</evidence>
<evidence type="ECO:0000313" key="17">
    <source>
        <dbReference type="EMBL" id="KAL1140206.1"/>
    </source>
</evidence>
<comment type="pathway">
    <text evidence="2">Lipid metabolism; sphingolipid metabolism.</text>
</comment>
<gene>
    <name evidence="17" type="ORF">AAG570_000138</name>
</gene>
<keyword evidence="9 16" id="KW-0812">Transmembrane</keyword>
<dbReference type="PANTHER" id="PTHR12726">
    <property type="entry name" value="CERAMIDE GLUCOSYLTRANSFERASE"/>
    <property type="match status" value="1"/>
</dbReference>
<dbReference type="AlphaFoldDB" id="A0ABD0YW70"/>
<dbReference type="InterPro" id="IPR029044">
    <property type="entry name" value="Nucleotide-diphossugar_trans"/>
</dbReference>
<dbReference type="GO" id="GO:0008120">
    <property type="term" value="F:ceramide glucosyltransferase activity"/>
    <property type="evidence" value="ECO:0007669"/>
    <property type="project" value="UniProtKB-EC"/>
</dbReference>
<dbReference type="GO" id="GO:0000139">
    <property type="term" value="C:Golgi membrane"/>
    <property type="evidence" value="ECO:0007669"/>
    <property type="project" value="UniProtKB-SubCell"/>
</dbReference>
<dbReference type="EMBL" id="JBFDAA010000001">
    <property type="protein sequence ID" value="KAL1140206.1"/>
    <property type="molecule type" value="Genomic_DNA"/>
</dbReference>
<evidence type="ECO:0000256" key="4">
    <source>
        <dbReference type="ARBA" id="ARBA00006739"/>
    </source>
</evidence>
<keyword evidence="11" id="KW-0333">Golgi apparatus</keyword>
<feature type="transmembrane region" description="Helical" evidence="16">
    <location>
        <begin position="6"/>
        <end position="30"/>
    </location>
</feature>
<dbReference type="FunFam" id="3.90.550.10:FF:000041">
    <property type="entry name" value="UDP-glucose ceramide glucosyltransferase"/>
    <property type="match status" value="1"/>
</dbReference>
<proteinExistence type="inferred from homology"/>
<keyword evidence="13 16" id="KW-0472">Membrane</keyword>
<feature type="transmembrane region" description="Helical" evidence="16">
    <location>
        <begin position="282"/>
        <end position="311"/>
    </location>
</feature>